<evidence type="ECO:0000313" key="1">
    <source>
        <dbReference type="EMBL" id="CAK5084578.1"/>
    </source>
</evidence>
<organism evidence="1 2">
    <name type="scientific">Meloidogyne enterolobii</name>
    <name type="common">Root-knot nematode worm</name>
    <name type="synonym">Meloidogyne mayaguensis</name>
    <dbReference type="NCBI Taxonomy" id="390850"/>
    <lineage>
        <taxon>Eukaryota</taxon>
        <taxon>Metazoa</taxon>
        <taxon>Ecdysozoa</taxon>
        <taxon>Nematoda</taxon>
        <taxon>Chromadorea</taxon>
        <taxon>Rhabditida</taxon>
        <taxon>Tylenchina</taxon>
        <taxon>Tylenchomorpha</taxon>
        <taxon>Tylenchoidea</taxon>
        <taxon>Meloidogynidae</taxon>
        <taxon>Meloidogyninae</taxon>
        <taxon>Meloidogyne</taxon>
    </lineage>
</organism>
<name>A0ACB1A2K9_MELEN</name>
<keyword evidence="2" id="KW-1185">Reference proteome</keyword>
<sequence>MSEDRKIIEYEGIKYYLDSGQVYQMTPIRNDKVPAGIKTKKCIQISLPQENLLDVFKFLDFNQLLSFQQTSFYFKNIVDKYGKELARKKFEKLKFVLIYNFFWYYAFIFSFSSRSLLSQRFIQNF</sequence>
<proteinExistence type="predicted"/>
<evidence type="ECO:0000313" key="2">
    <source>
        <dbReference type="Proteomes" id="UP001497535"/>
    </source>
</evidence>
<protein>
    <submittedName>
        <fullName evidence="1">Uncharacterized protein</fullName>
    </submittedName>
</protein>
<accession>A0ACB1A2K9</accession>
<dbReference type="EMBL" id="CAVMJV010000054">
    <property type="protein sequence ID" value="CAK5084578.1"/>
    <property type="molecule type" value="Genomic_DNA"/>
</dbReference>
<reference evidence="1" key="1">
    <citation type="submission" date="2023-11" db="EMBL/GenBank/DDBJ databases">
        <authorList>
            <person name="Poullet M."/>
        </authorList>
    </citation>
    <scope>NUCLEOTIDE SEQUENCE</scope>
    <source>
        <strain evidence="1">E1834</strain>
    </source>
</reference>
<comment type="caution">
    <text evidence="1">The sequence shown here is derived from an EMBL/GenBank/DDBJ whole genome shotgun (WGS) entry which is preliminary data.</text>
</comment>
<gene>
    <name evidence="1" type="ORF">MENTE1834_LOCUS31974</name>
</gene>
<dbReference type="Proteomes" id="UP001497535">
    <property type="component" value="Unassembled WGS sequence"/>
</dbReference>